<dbReference type="InterPro" id="IPR026444">
    <property type="entry name" value="Secre_tail"/>
</dbReference>
<gene>
    <name evidence="3" type="ORF">MQE36_05340</name>
</gene>
<accession>A0ABY3YSN4</accession>
<protein>
    <submittedName>
        <fullName evidence="3">T9SS type A sorting domain-containing protein</fullName>
    </submittedName>
</protein>
<sequence length="590" mass="66292">MKIKLLFILFITLFNTGQINSQNLLDTSSWTIGNGSVSGFGQNGSTTENSREYGIDPHGESSILWKASNDAESNADGGWNSSYHNIDHTKTYRFSVWIKKTNSNSGTTYFGTTSYSNNSHHILNLNNEAINTNPYFWHGDLPQLNKWYLIIGFVHGSNYDSTMSYGGIYDPQTGTKVANTTDFKFAETAVNVRHRSYLYYDTNTSNKQYFWAPRIDEVNGNELSIGELLGSNDLDTNLLNTSSWEVGTGSVSGFNQNGATSENSRVFGKNHVGDDVILWEATPDVNNNADGGWNSDYHNINHNTTYRFSVWIKKLNSNNGSTYLGCNSTDNILKLNGTVNNNPYFWAGDLPKLNRWYLIVGYVHKSSYTSTTNLGRIYDGVTGKEVKTITDYKFKNTAINVRHRSYLYYDTNTSDRQYFWAPRIDPVTGNEPTINELLQINENSKLILSYDIAGNQKQRFYCEEEGFCSPKAPTSRKVEDMIVAETTEELAQLAPNPTIEEEEKDLIEYYPSIYPNPTNGRVSIQLSGVDYNLTGSINIYSSNGSLVKSIQVNSPTNQIELNISTLSSGTYLVHMHFTNGTVTTQQIIKN</sequence>
<proteinExistence type="predicted"/>
<evidence type="ECO:0000313" key="4">
    <source>
        <dbReference type="Proteomes" id="UP000829476"/>
    </source>
</evidence>
<keyword evidence="4" id="KW-1185">Reference proteome</keyword>
<name>A0ABY3YSN4_9FLAO</name>
<keyword evidence="1" id="KW-0732">Signal</keyword>
<dbReference type="Pfam" id="PF18962">
    <property type="entry name" value="Por_Secre_tail"/>
    <property type="match status" value="1"/>
</dbReference>
<dbReference type="NCBIfam" id="TIGR04183">
    <property type="entry name" value="Por_Secre_tail"/>
    <property type="match status" value="1"/>
</dbReference>
<dbReference type="Proteomes" id="UP000829476">
    <property type="component" value="Chromosome"/>
</dbReference>
<organism evidence="3 4">
    <name type="scientific">Zhouia spongiae</name>
    <dbReference type="NCBI Taxonomy" id="2202721"/>
    <lineage>
        <taxon>Bacteria</taxon>
        <taxon>Pseudomonadati</taxon>
        <taxon>Bacteroidota</taxon>
        <taxon>Flavobacteriia</taxon>
        <taxon>Flavobacteriales</taxon>
        <taxon>Flavobacteriaceae</taxon>
        <taxon>Zhouia</taxon>
    </lineage>
</organism>
<dbReference type="EMBL" id="CP094326">
    <property type="protein sequence ID" value="UNY99768.1"/>
    <property type="molecule type" value="Genomic_DNA"/>
</dbReference>
<evidence type="ECO:0000313" key="3">
    <source>
        <dbReference type="EMBL" id="UNY99768.1"/>
    </source>
</evidence>
<evidence type="ECO:0000259" key="2">
    <source>
        <dbReference type="Pfam" id="PF18962"/>
    </source>
</evidence>
<evidence type="ECO:0000256" key="1">
    <source>
        <dbReference type="ARBA" id="ARBA00022729"/>
    </source>
</evidence>
<dbReference type="RefSeq" id="WP_242938140.1">
    <property type="nucleotide sequence ID" value="NZ_CP094326.1"/>
</dbReference>
<reference evidence="3 4" key="1">
    <citation type="journal article" date="2018" name="Int. J. Syst. Evol. Microbiol.">
        <title>Zhouia spongiae sp. nov., isolated from a marine sponge.</title>
        <authorList>
            <person name="Zhuang L."/>
            <person name="Lin B."/>
            <person name="Qin F."/>
            <person name="Luo L."/>
        </authorList>
    </citation>
    <scope>NUCLEOTIDE SEQUENCE [LARGE SCALE GENOMIC DNA]</scope>
    <source>
        <strain evidence="3 4">HN-Y44</strain>
    </source>
</reference>
<feature type="domain" description="Secretion system C-terminal sorting" evidence="2">
    <location>
        <begin position="513"/>
        <end position="588"/>
    </location>
</feature>